<comment type="caution">
    <text evidence="6">The sequence shown here is derived from an EMBL/GenBank/DDBJ whole genome shotgun (WGS) entry which is preliminary data.</text>
</comment>
<evidence type="ECO:0008006" key="8">
    <source>
        <dbReference type="Google" id="ProtNLM"/>
    </source>
</evidence>
<keyword evidence="2" id="KW-0333">Golgi apparatus</keyword>
<proteinExistence type="predicted"/>
<evidence type="ECO:0000256" key="2">
    <source>
        <dbReference type="ARBA" id="ARBA00023034"/>
    </source>
</evidence>
<comment type="subcellular location">
    <subcellularLocation>
        <location evidence="1">Golgi apparatus membrane</location>
        <topology evidence="1">Peripheral membrane protein</topology>
        <orientation evidence="1">Cytoplasmic side</orientation>
    </subcellularLocation>
</comment>
<dbReference type="InterPro" id="IPR038261">
    <property type="entry name" value="GPP34-like_sf"/>
</dbReference>
<keyword evidence="3" id="KW-0446">Lipid-binding</keyword>
<accession>A0A1S1R4R8</accession>
<dbReference type="EMBL" id="MAXA01000091">
    <property type="protein sequence ID" value="OHV39734.1"/>
    <property type="molecule type" value="Genomic_DNA"/>
</dbReference>
<evidence type="ECO:0000313" key="6">
    <source>
        <dbReference type="EMBL" id="OHV39734.1"/>
    </source>
</evidence>
<dbReference type="Gene3D" id="1.10.3630.10">
    <property type="entry name" value="yeast vps74-n-term truncation variant domain like"/>
    <property type="match status" value="1"/>
</dbReference>
<feature type="region of interest" description="Disordered" evidence="5">
    <location>
        <begin position="55"/>
        <end position="84"/>
    </location>
</feature>
<keyword evidence="4" id="KW-0472">Membrane</keyword>
<evidence type="ECO:0000256" key="5">
    <source>
        <dbReference type="SAM" id="MobiDB-lite"/>
    </source>
</evidence>
<dbReference type="AlphaFoldDB" id="A0A1S1R4R8"/>
<dbReference type="GO" id="GO:0012505">
    <property type="term" value="C:endomembrane system"/>
    <property type="evidence" value="ECO:0007669"/>
    <property type="project" value="UniProtKB-ARBA"/>
</dbReference>
<keyword evidence="7" id="KW-1185">Reference proteome</keyword>
<dbReference type="Proteomes" id="UP000179769">
    <property type="component" value="Unassembled WGS sequence"/>
</dbReference>
<name>A0A1S1R4R8_9ACTN</name>
<evidence type="ECO:0000256" key="3">
    <source>
        <dbReference type="ARBA" id="ARBA00023121"/>
    </source>
</evidence>
<sequence length="231" mass="24270">MEPDLPTSLPAKLYLLAYNLEKDRMYPNRRLGQALRAAALTELWAGGWLADDHGLARLTDGPTPDGGPAGGPSGRAAPTPRGGVGRADPVVAAVHRQITAAAEPRTWAAWIDLDHRAAVVETRDDLEAARWVRVARGQVLAVIPTTAVALLERPGVRELNRAAGRVLRGEVRPEDAAPDLVALVALAAAGQVITLVSAGQRRAFPDRLADLVARTGPAAAALAGRRRAAVG</sequence>
<organism evidence="6 7">
    <name type="scientific">Parafrankia soli</name>
    <dbReference type="NCBI Taxonomy" id="2599596"/>
    <lineage>
        <taxon>Bacteria</taxon>
        <taxon>Bacillati</taxon>
        <taxon>Actinomycetota</taxon>
        <taxon>Actinomycetes</taxon>
        <taxon>Frankiales</taxon>
        <taxon>Frankiaceae</taxon>
        <taxon>Parafrankia</taxon>
    </lineage>
</organism>
<dbReference type="RefSeq" id="WP_071061156.1">
    <property type="nucleotide sequence ID" value="NZ_MAXA01000091.1"/>
</dbReference>
<evidence type="ECO:0000256" key="1">
    <source>
        <dbReference type="ARBA" id="ARBA00004255"/>
    </source>
</evidence>
<evidence type="ECO:0000256" key="4">
    <source>
        <dbReference type="ARBA" id="ARBA00023136"/>
    </source>
</evidence>
<protein>
    <recommendedName>
        <fullName evidence="8">GPP34 family phosphoprotein</fullName>
    </recommendedName>
</protein>
<dbReference type="Pfam" id="PF05719">
    <property type="entry name" value="GPP34"/>
    <property type="match status" value="1"/>
</dbReference>
<dbReference type="OrthoDB" id="4717569at2"/>
<reference evidence="7" key="1">
    <citation type="submission" date="2016-07" db="EMBL/GenBank/DDBJ databases">
        <title>Frankia sp. NRRL B-16219 Genome sequencing.</title>
        <authorList>
            <person name="Ghodhbane-Gtari F."/>
            <person name="Swanson E."/>
            <person name="Gueddou A."/>
            <person name="Louati M."/>
            <person name="Nouioui I."/>
            <person name="Hezbri K."/>
            <person name="Abebe-Akele F."/>
            <person name="Simpson S."/>
            <person name="Morris K."/>
            <person name="Thomas K."/>
            <person name="Gtari M."/>
            <person name="Tisa L.S."/>
        </authorList>
    </citation>
    <scope>NUCLEOTIDE SEQUENCE [LARGE SCALE GENOMIC DNA]</scope>
    <source>
        <strain evidence="7">NRRL B-16219</strain>
    </source>
</reference>
<evidence type="ECO:0000313" key="7">
    <source>
        <dbReference type="Proteomes" id="UP000179769"/>
    </source>
</evidence>
<dbReference type="GO" id="GO:0070273">
    <property type="term" value="F:phosphatidylinositol-4-phosphate binding"/>
    <property type="evidence" value="ECO:0007669"/>
    <property type="project" value="InterPro"/>
</dbReference>
<gene>
    <name evidence="6" type="ORF">BBK14_13790</name>
</gene>
<dbReference type="GO" id="GO:0005737">
    <property type="term" value="C:cytoplasm"/>
    <property type="evidence" value="ECO:0007669"/>
    <property type="project" value="UniProtKB-ARBA"/>
</dbReference>
<dbReference type="InterPro" id="IPR008628">
    <property type="entry name" value="GPP34-like"/>
</dbReference>